<dbReference type="PANTHER" id="PTHR47504:SF5">
    <property type="entry name" value="RIGHT ORIGIN-BINDING PROTEIN"/>
    <property type="match status" value="1"/>
</dbReference>
<proteinExistence type="predicted"/>
<dbReference type="PANTHER" id="PTHR47504">
    <property type="entry name" value="RIGHT ORIGIN-BINDING PROTEIN"/>
    <property type="match status" value="1"/>
</dbReference>
<dbReference type="Proteomes" id="UP000267341">
    <property type="component" value="Unassembled WGS sequence"/>
</dbReference>
<evidence type="ECO:0000256" key="3">
    <source>
        <dbReference type="ARBA" id="ARBA00023163"/>
    </source>
</evidence>
<dbReference type="EMBL" id="UAVL01000019">
    <property type="protein sequence ID" value="SQA64913.1"/>
    <property type="molecule type" value="Genomic_DNA"/>
</dbReference>
<evidence type="ECO:0000256" key="1">
    <source>
        <dbReference type="ARBA" id="ARBA00023015"/>
    </source>
</evidence>
<dbReference type="InterPro" id="IPR009057">
    <property type="entry name" value="Homeodomain-like_sf"/>
</dbReference>
<keyword evidence="3" id="KW-0804">Transcription</keyword>
<dbReference type="PROSITE" id="PS01124">
    <property type="entry name" value="HTH_ARAC_FAMILY_2"/>
    <property type="match status" value="1"/>
</dbReference>
<dbReference type="GO" id="GO:0003700">
    <property type="term" value="F:DNA-binding transcription factor activity"/>
    <property type="evidence" value="ECO:0007669"/>
    <property type="project" value="InterPro"/>
</dbReference>
<evidence type="ECO:0000313" key="7">
    <source>
        <dbReference type="Proteomes" id="UP000251313"/>
    </source>
</evidence>
<name>A0AB38FZS3_9ENTR</name>
<sequence>MKTSTEILHRSVIIDLIERLSSNLFHQHTLDEISTISGYSKGYLQRIFMETSHDTVANFFRKVRIRHIIDDIKYSSIPFAELYPQYGFSSQQVFSCQFKRVTGCTPGNCRKNMACENCIELDV</sequence>
<evidence type="ECO:0000259" key="4">
    <source>
        <dbReference type="PROSITE" id="PS01124"/>
    </source>
</evidence>
<evidence type="ECO:0000313" key="5">
    <source>
        <dbReference type="EMBL" id="RKR54803.1"/>
    </source>
</evidence>
<dbReference type="AlphaFoldDB" id="A0AB38FZS3"/>
<dbReference type="InterPro" id="IPR018060">
    <property type="entry name" value="HTH_AraC"/>
</dbReference>
<keyword evidence="8" id="KW-1185">Reference proteome</keyword>
<protein>
    <submittedName>
        <fullName evidence="5">AraC-like DNA-binding protein</fullName>
    </submittedName>
    <submittedName>
        <fullName evidence="6">DNA-binding transcriptional regulator SoxS</fullName>
    </submittedName>
</protein>
<reference evidence="5 8" key="2">
    <citation type="submission" date="2018-10" db="EMBL/GenBank/DDBJ databases">
        <title>Genomic Encyclopedia of Type Strains, Phase IV (KMG-IV): sequencing the most valuable type-strain genomes for metagenomic binning, comparative biology and taxonomic classification.</title>
        <authorList>
            <person name="Goeker M."/>
        </authorList>
    </citation>
    <scope>NUCLEOTIDE SEQUENCE [LARGE SCALE GENOMIC DNA]</scope>
    <source>
        <strain evidence="5 8">DSM 5079</strain>
    </source>
</reference>
<dbReference type="SUPFAM" id="SSF46689">
    <property type="entry name" value="Homeodomain-like"/>
    <property type="match status" value="1"/>
</dbReference>
<dbReference type="GeneID" id="66904973"/>
<evidence type="ECO:0000313" key="8">
    <source>
        <dbReference type="Proteomes" id="UP000267341"/>
    </source>
</evidence>
<feature type="domain" description="HTH araC/xylS-type" evidence="4">
    <location>
        <begin position="14"/>
        <end position="112"/>
    </location>
</feature>
<dbReference type="RefSeq" id="WP_006818087.1">
    <property type="nucleotide sequence ID" value="NZ_CABKQJ010000015.1"/>
</dbReference>
<gene>
    <name evidence="6" type="primary">tetD_2</name>
    <name evidence="5" type="ORF">C7387_2981</name>
    <name evidence="6" type="ORF">NCTC11967_03947</name>
</gene>
<dbReference type="Pfam" id="PF12833">
    <property type="entry name" value="HTH_18"/>
    <property type="match status" value="1"/>
</dbReference>
<dbReference type="EMBL" id="RBIZ01000004">
    <property type="protein sequence ID" value="RKR54803.1"/>
    <property type="molecule type" value="Genomic_DNA"/>
</dbReference>
<dbReference type="SMART" id="SM00342">
    <property type="entry name" value="HTH_ARAC"/>
    <property type="match status" value="1"/>
</dbReference>
<evidence type="ECO:0000313" key="6">
    <source>
        <dbReference type="EMBL" id="SQA64913.1"/>
    </source>
</evidence>
<dbReference type="Proteomes" id="UP000251313">
    <property type="component" value="Unassembled WGS sequence"/>
</dbReference>
<dbReference type="Gene3D" id="1.10.10.60">
    <property type="entry name" value="Homeodomain-like"/>
    <property type="match status" value="1"/>
</dbReference>
<keyword evidence="2 6" id="KW-0238">DNA-binding</keyword>
<keyword evidence="1" id="KW-0805">Transcription regulation</keyword>
<evidence type="ECO:0000256" key="2">
    <source>
        <dbReference type="ARBA" id="ARBA00023125"/>
    </source>
</evidence>
<comment type="caution">
    <text evidence="6">The sequence shown here is derived from an EMBL/GenBank/DDBJ whole genome shotgun (WGS) entry which is preliminary data.</text>
</comment>
<dbReference type="InterPro" id="IPR050959">
    <property type="entry name" value="MarA-like"/>
</dbReference>
<organism evidence="6 7">
    <name type="scientific">Yokenella regensburgei</name>
    <dbReference type="NCBI Taxonomy" id="158877"/>
    <lineage>
        <taxon>Bacteria</taxon>
        <taxon>Pseudomonadati</taxon>
        <taxon>Pseudomonadota</taxon>
        <taxon>Gammaproteobacteria</taxon>
        <taxon>Enterobacterales</taxon>
        <taxon>Enterobacteriaceae</taxon>
        <taxon>Yokenella</taxon>
    </lineage>
</organism>
<accession>A0AB38FZS3</accession>
<dbReference type="GO" id="GO:0043565">
    <property type="term" value="F:sequence-specific DNA binding"/>
    <property type="evidence" value="ECO:0007669"/>
    <property type="project" value="InterPro"/>
</dbReference>
<reference evidence="6 7" key="1">
    <citation type="submission" date="2018-06" db="EMBL/GenBank/DDBJ databases">
        <authorList>
            <consortium name="Pathogen Informatics"/>
            <person name="Doyle S."/>
        </authorList>
    </citation>
    <scope>NUCLEOTIDE SEQUENCE [LARGE SCALE GENOMIC DNA]</scope>
    <source>
        <strain evidence="6 7">NCTC11967</strain>
    </source>
</reference>